<dbReference type="InterPro" id="IPR050430">
    <property type="entry name" value="Peptidase_S1"/>
</dbReference>
<evidence type="ECO:0000313" key="8">
    <source>
        <dbReference type="EMBL" id="CAD7400827.1"/>
    </source>
</evidence>
<dbReference type="Pfam" id="PF00089">
    <property type="entry name" value="Trypsin"/>
    <property type="match status" value="2"/>
</dbReference>
<dbReference type="GO" id="GO:0006508">
    <property type="term" value="P:proteolysis"/>
    <property type="evidence" value="ECO:0007669"/>
    <property type="project" value="UniProtKB-KW"/>
</dbReference>
<evidence type="ECO:0000256" key="3">
    <source>
        <dbReference type="ARBA" id="ARBA00022801"/>
    </source>
</evidence>
<dbReference type="SMART" id="SM00020">
    <property type="entry name" value="Tryp_SPc"/>
    <property type="match status" value="1"/>
</dbReference>
<accession>A0A7R9GYB4</accession>
<name>A0A7R9GYB4_TIMCR</name>
<evidence type="ECO:0000256" key="2">
    <source>
        <dbReference type="ARBA" id="ARBA00022670"/>
    </source>
</evidence>
<evidence type="ECO:0000256" key="1">
    <source>
        <dbReference type="ARBA" id="ARBA00004239"/>
    </source>
</evidence>
<feature type="domain" description="Peptidase S1" evidence="7">
    <location>
        <begin position="24"/>
        <end position="173"/>
    </location>
</feature>
<dbReference type="Gene3D" id="2.40.10.10">
    <property type="entry name" value="Trypsin-like serine proteases"/>
    <property type="match status" value="4"/>
</dbReference>
<keyword evidence="2 6" id="KW-0645">Protease</keyword>
<sequence>MLEWGVLVNANKLCCVGSTVGDNKQPEQWTCFMVDVTFQFNRKVQPIAIYPRLDVPDGSKVTVMGWGYTDPDIYKDNSVLMKVELEVWPLDECREFWENYATKVKITDKMICAGRRDKIGGGCQGDSGGPLIFKGKLIGIVSGGVDDCGAKNEPEGFYTRVAAYKEWIDSHAVRRRRRKGSGCIERFSYSRKAKIKRPPKIVGGEPATVEEFPFIVALVRKTEKNILCGGSIISEKYALTAAHCVYNYVRSKNLDFGKSEKSKLEAKGMKFLMIMIAVTRRDRIMNEDVKYGDGVDVTFQFNRKVQTIAIYPRLDVPDGSKVTVMGWGYTDPDIYVTDYSERRWIFNSALVDEVDNFDVQASLEVSDYCGHATTIAWLSMDEEKQTVEKVTARLIDEEARLTETELSKNAFFTSKASRYNTRISWVTLEVR</sequence>
<dbReference type="AlphaFoldDB" id="A0A7R9GYB4"/>
<proteinExistence type="predicted"/>
<evidence type="ECO:0000256" key="4">
    <source>
        <dbReference type="ARBA" id="ARBA00022825"/>
    </source>
</evidence>
<dbReference type="InterPro" id="IPR033116">
    <property type="entry name" value="TRYPSIN_SER"/>
</dbReference>
<keyword evidence="5" id="KW-1015">Disulfide bond</keyword>
<dbReference type="SUPFAM" id="SSF50494">
    <property type="entry name" value="Trypsin-like serine proteases"/>
    <property type="match status" value="2"/>
</dbReference>
<protein>
    <recommendedName>
        <fullName evidence="7">Peptidase S1 domain-containing protein</fullName>
    </recommendedName>
</protein>
<feature type="domain" description="Peptidase S1" evidence="7">
    <location>
        <begin position="201"/>
        <end position="431"/>
    </location>
</feature>
<dbReference type="EMBL" id="OC318161">
    <property type="protein sequence ID" value="CAD7400827.1"/>
    <property type="molecule type" value="Genomic_DNA"/>
</dbReference>
<dbReference type="FunFam" id="2.40.10.10:FF:000036">
    <property type="entry name" value="Trypsin beta"/>
    <property type="match status" value="1"/>
</dbReference>
<dbReference type="InterPro" id="IPR043504">
    <property type="entry name" value="Peptidase_S1_PA_chymotrypsin"/>
</dbReference>
<evidence type="ECO:0000259" key="7">
    <source>
        <dbReference type="PROSITE" id="PS50240"/>
    </source>
</evidence>
<dbReference type="PANTHER" id="PTHR24276:SF91">
    <property type="entry name" value="AT26814P-RELATED"/>
    <property type="match status" value="1"/>
</dbReference>
<dbReference type="PROSITE" id="PS50240">
    <property type="entry name" value="TRYPSIN_DOM"/>
    <property type="match status" value="2"/>
</dbReference>
<dbReference type="PROSITE" id="PS00135">
    <property type="entry name" value="TRYPSIN_SER"/>
    <property type="match status" value="1"/>
</dbReference>
<dbReference type="PROSITE" id="PS00134">
    <property type="entry name" value="TRYPSIN_HIS"/>
    <property type="match status" value="1"/>
</dbReference>
<evidence type="ECO:0000256" key="5">
    <source>
        <dbReference type="ARBA" id="ARBA00023157"/>
    </source>
</evidence>
<evidence type="ECO:0000256" key="6">
    <source>
        <dbReference type="RuleBase" id="RU363034"/>
    </source>
</evidence>
<reference evidence="8" key="1">
    <citation type="submission" date="2020-11" db="EMBL/GenBank/DDBJ databases">
        <authorList>
            <person name="Tran Van P."/>
        </authorList>
    </citation>
    <scope>NUCLEOTIDE SEQUENCE</scope>
</reference>
<keyword evidence="4 6" id="KW-0720">Serine protease</keyword>
<dbReference type="PANTHER" id="PTHR24276">
    <property type="entry name" value="POLYSERASE-RELATED"/>
    <property type="match status" value="1"/>
</dbReference>
<comment type="subcellular location">
    <subcellularLocation>
        <location evidence="1">Secreted</location>
        <location evidence="1">Extracellular space</location>
    </subcellularLocation>
</comment>
<gene>
    <name evidence="8" type="ORF">TCEB3V08_LOCUS5714</name>
</gene>
<organism evidence="8">
    <name type="scientific">Timema cristinae</name>
    <name type="common">Walking stick</name>
    <dbReference type="NCBI Taxonomy" id="61476"/>
    <lineage>
        <taxon>Eukaryota</taxon>
        <taxon>Metazoa</taxon>
        <taxon>Ecdysozoa</taxon>
        <taxon>Arthropoda</taxon>
        <taxon>Hexapoda</taxon>
        <taxon>Insecta</taxon>
        <taxon>Pterygota</taxon>
        <taxon>Neoptera</taxon>
        <taxon>Polyneoptera</taxon>
        <taxon>Phasmatodea</taxon>
        <taxon>Timematodea</taxon>
        <taxon>Timematoidea</taxon>
        <taxon>Timematidae</taxon>
        <taxon>Timema</taxon>
    </lineage>
</organism>
<dbReference type="InterPro" id="IPR009003">
    <property type="entry name" value="Peptidase_S1_PA"/>
</dbReference>
<dbReference type="GO" id="GO:0005576">
    <property type="term" value="C:extracellular region"/>
    <property type="evidence" value="ECO:0007669"/>
    <property type="project" value="UniProtKB-SubCell"/>
</dbReference>
<keyword evidence="3 6" id="KW-0378">Hydrolase</keyword>
<dbReference type="InterPro" id="IPR001254">
    <property type="entry name" value="Trypsin_dom"/>
</dbReference>
<dbReference type="InterPro" id="IPR018114">
    <property type="entry name" value="TRYPSIN_HIS"/>
</dbReference>
<dbReference type="GO" id="GO:0004252">
    <property type="term" value="F:serine-type endopeptidase activity"/>
    <property type="evidence" value="ECO:0007669"/>
    <property type="project" value="InterPro"/>
</dbReference>